<evidence type="ECO:0000313" key="1">
    <source>
        <dbReference type="EMBL" id="KIK60942.1"/>
    </source>
</evidence>
<accession>A0A0D0CPV4</accession>
<dbReference type="AlphaFoldDB" id="A0A0D0CPV4"/>
<reference evidence="1 2" key="1">
    <citation type="submission" date="2014-04" db="EMBL/GenBank/DDBJ databases">
        <title>Evolutionary Origins and Diversification of the Mycorrhizal Mutualists.</title>
        <authorList>
            <consortium name="DOE Joint Genome Institute"/>
            <consortium name="Mycorrhizal Genomics Consortium"/>
            <person name="Kohler A."/>
            <person name="Kuo A."/>
            <person name="Nagy L.G."/>
            <person name="Floudas D."/>
            <person name="Copeland A."/>
            <person name="Barry K.W."/>
            <person name="Cichocki N."/>
            <person name="Veneault-Fourrey C."/>
            <person name="LaButti K."/>
            <person name="Lindquist E.A."/>
            <person name="Lipzen A."/>
            <person name="Lundell T."/>
            <person name="Morin E."/>
            <person name="Murat C."/>
            <person name="Riley R."/>
            <person name="Ohm R."/>
            <person name="Sun H."/>
            <person name="Tunlid A."/>
            <person name="Henrissat B."/>
            <person name="Grigoriev I.V."/>
            <person name="Hibbett D.S."/>
            <person name="Martin F."/>
        </authorList>
    </citation>
    <scope>NUCLEOTIDE SEQUENCE [LARGE SCALE GENOMIC DNA]</scope>
    <source>
        <strain evidence="1 2">FD-317 M1</strain>
    </source>
</reference>
<dbReference type="HOGENOM" id="CLU_2705051_0_0_1"/>
<dbReference type="EMBL" id="KN834773">
    <property type="protein sequence ID" value="KIK60942.1"/>
    <property type="molecule type" value="Genomic_DNA"/>
</dbReference>
<organism evidence="1 2">
    <name type="scientific">Collybiopsis luxurians FD-317 M1</name>
    <dbReference type="NCBI Taxonomy" id="944289"/>
    <lineage>
        <taxon>Eukaryota</taxon>
        <taxon>Fungi</taxon>
        <taxon>Dikarya</taxon>
        <taxon>Basidiomycota</taxon>
        <taxon>Agaricomycotina</taxon>
        <taxon>Agaricomycetes</taxon>
        <taxon>Agaricomycetidae</taxon>
        <taxon>Agaricales</taxon>
        <taxon>Marasmiineae</taxon>
        <taxon>Omphalotaceae</taxon>
        <taxon>Collybiopsis</taxon>
        <taxon>Collybiopsis luxurians</taxon>
    </lineage>
</organism>
<dbReference type="Proteomes" id="UP000053593">
    <property type="component" value="Unassembled WGS sequence"/>
</dbReference>
<proteinExistence type="predicted"/>
<keyword evidence="2" id="KW-1185">Reference proteome</keyword>
<name>A0A0D0CPV4_9AGAR</name>
<evidence type="ECO:0000313" key="2">
    <source>
        <dbReference type="Proteomes" id="UP000053593"/>
    </source>
</evidence>
<sequence>MNSSKYYQAHFSRTISVQGLCFYTSYTKILHILQSERAFCSLRAITVIGGTRRSQSSRLRVGGVTCQLWGNDR</sequence>
<gene>
    <name evidence="1" type="ORF">GYMLUDRAFT_598516</name>
</gene>
<protein>
    <submittedName>
        <fullName evidence="1">Uncharacterized protein</fullName>
    </submittedName>
</protein>